<dbReference type="PANTHER" id="PTHR43198">
    <property type="entry name" value="BIFUNCTIONAL TH2 PROTEIN"/>
    <property type="match status" value="1"/>
</dbReference>
<dbReference type="InterPro" id="IPR050967">
    <property type="entry name" value="Thiamine_Salvage_TenA"/>
</dbReference>
<name>A0A556UZ23_BAGYA</name>
<dbReference type="GO" id="GO:0005829">
    <property type="term" value="C:cytosol"/>
    <property type="evidence" value="ECO:0007669"/>
    <property type="project" value="TreeGrafter"/>
</dbReference>
<dbReference type="AlphaFoldDB" id="A0A556UZ23"/>
<gene>
    <name evidence="1" type="ORF">Baya_11046</name>
</gene>
<keyword evidence="2" id="KW-1185">Reference proteome</keyword>
<accession>A0A556UZ23</accession>
<dbReference type="PANTHER" id="PTHR43198:SF2">
    <property type="entry name" value="SI:CH1073-67J19.1-RELATED"/>
    <property type="match status" value="1"/>
</dbReference>
<dbReference type="SUPFAM" id="SSF48613">
    <property type="entry name" value="Heme oxygenase-like"/>
    <property type="match status" value="1"/>
</dbReference>
<dbReference type="OrthoDB" id="6051518at2759"/>
<dbReference type="InterPro" id="IPR016084">
    <property type="entry name" value="Haem_Oase-like_multi-hlx"/>
</dbReference>
<reference evidence="1 2" key="1">
    <citation type="journal article" date="2019" name="Genome Biol. Evol.">
        <title>Whole-Genome Sequencing of the Giant Devil Catfish, Bagarius yarrelli.</title>
        <authorList>
            <person name="Jiang W."/>
            <person name="Lv Y."/>
            <person name="Cheng L."/>
            <person name="Yang K."/>
            <person name="Chao B."/>
            <person name="Wang X."/>
            <person name="Li Y."/>
            <person name="Pan X."/>
            <person name="You X."/>
            <person name="Zhang Y."/>
            <person name="Yang J."/>
            <person name="Li J."/>
            <person name="Zhang X."/>
            <person name="Liu S."/>
            <person name="Sun C."/>
            <person name="Yang J."/>
            <person name="Shi Q."/>
        </authorList>
    </citation>
    <scope>NUCLEOTIDE SEQUENCE [LARGE SCALE GENOMIC DNA]</scope>
    <source>
        <strain evidence="1">JWS20170419001</strain>
        <tissue evidence="1">Muscle</tissue>
    </source>
</reference>
<evidence type="ECO:0000313" key="2">
    <source>
        <dbReference type="Proteomes" id="UP000319801"/>
    </source>
</evidence>
<dbReference type="EMBL" id="VCAZ01000080">
    <property type="protein sequence ID" value="TSP90494.1"/>
    <property type="molecule type" value="Genomic_DNA"/>
</dbReference>
<comment type="caution">
    <text evidence="1">The sequence shown here is derived from an EMBL/GenBank/DDBJ whole genome shotgun (WGS) entry which is preliminary data.</text>
</comment>
<sequence length="214" mass="25247">MSYLYRCSSSLANEQQDVYEDLWNMNIDIANKTFLTDFIQQMQNNTLKAERYLNFTLQDVSYLIEVTDMLKIMSKKVKKPKDISAFLTGRYTSYKNFLDYLMGQYLFKETASIKPAPAMKKYLANYRAVMVKDPIYFAVALLPCSRLWAWLADNLRINNTNVYYSWKIDNMGGNHEKHYKVLLNKYLNTTVKVNNAKTLFRMQMQNEHDFFATS</sequence>
<proteinExistence type="predicted"/>
<dbReference type="Proteomes" id="UP000319801">
    <property type="component" value="Unassembled WGS sequence"/>
</dbReference>
<dbReference type="Gene3D" id="1.20.910.10">
    <property type="entry name" value="Heme oxygenase-like"/>
    <property type="match status" value="1"/>
</dbReference>
<organism evidence="1 2">
    <name type="scientific">Bagarius yarrelli</name>
    <name type="common">Goonch</name>
    <name type="synonym">Bagrus yarrelli</name>
    <dbReference type="NCBI Taxonomy" id="175774"/>
    <lineage>
        <taxon>Eukaryota</taxon>
        <taxon>Metazoa</taxon>
        <taxon>Chordata</taxon>
        <taxon>Craniata</taxon>
        <taxon>Vertebrata</taxon>
        <taxon>Euteleostomi</taxon>
        <taxon>Actinopterygii</taxon>
        <taxon>Neopterygii</taxon>
        <taxon>Teleostei</taxon>
        <taxon>Ostariophysi</taxon>
        <taxon>Siluriformes</taxon>
        <taxon>Sisoridae</taxon>
        <taxon>Sisorinae</taxon>
        <taxon>Bagarius</taxon>
    </lineage>
</organism>
<evidence type="ECO:0000313" key="1">
    <source>
        <dbReference type="EMBL" id="TSP90494.1"/>
    </source>
</evidence>
<protein>
    <submittedName>
        <fullName evidence="1">Uncharacterized protein</fullName>
    </submittedName>
</protein>